<dbReference type="RefSeq" id="WP_150380769.1">
    <property type="nucleotide sequence ID" value="NZ_RZUI01000002.1"/>
</dbReference>
<protein>
    <submittedName>
        <fullName evidence="1">Uncharacterized protein</fullName>
    </submittedName>
</protein>
<dbReference type="Proteomes" id="UP000412028">
    <property type="component" value="Unassembled WGS sequence"/>
</dbReference>
<dbReference type="AlphaFoldDB" id="A0A5M9ZMY3"/>
<organism evidence="1 2">
    <name type="scientific">Bifidobacterium tissieri</name>
    <dbReference type="NCBI Taxonomy" id="1630162"/>
    <lineage>
        <taxon>Bacteria</taxon>
        <taxon>Bacillati</taxon>
        <taxon>Actinomycetota</taxon>
        <taxon>Actinomycetes</taxon>
        <taxon>Bifidobacteriales</taxon>
        <taxon>Bifidobacteriaceae</taxon>
        <taxon>Bifidobacterium</taxon>
    </lineage>
</organism>
<evidence type="ECO:0000313" key="2">
    <source>
        <dbReference type="Proteomes" id="UP000412028"/>
    </source>
</evidence>
<dbReference type="EMBL" id="RZUI01000002">
    <property type="protein sequence ID" value="KAA8831596.1"/>
    <property type="molecule type" value="Genomic_DNA"/>
</dbReference>
<evidence type="ECO:0000313" key="1">
    <source>
        <dbReference type="EMBL" id="KAA8831596.1"/>
    </source>
</evidence>
<accession>A0A5M9ZMY3</accession>
<gene>
    <name evidence="1" type="ORF">EMO89_02405</name>
</gene>
<name>A0A5M9ZMY3_9BIFI</name>
<proteinExistence type="predicted"/>
<sequence>MSDIEEQLSSMRDDEITDAIAAFRIIKDRATRLEEEYKTELANRLEDGGTRTATLNGSPVATISKTRSTIGKGLTVKDRLAYAQWLVDTMGDDAPVYPVPYPKDTAMQPSYLKQLGEQHGVELDAKNNVTNIPGLKYDAGREATVRTSLDRRAVEAIWASTQLPAQARYLLDNGGEL</sequence>
<comment type="caution">
    <text evidence="1">The sequence shown here is derived from an EMBL/GenBank/DDBJ whole genome shotgun (WGS) entry which is preliminary data.</text>
</comment>
<reference evidence="1 2" key="1">
    <citation type="journal article" date="2019" name="Syst. Appl. Microbiol.">
        <title>Characterization of Bifidobacterium species in feaces of the Egyptian fruit bat: Description of B. vespertilionis sp. nov. and B. rousetti sp. nov.</title>
        <authorList>
            <person name="Modesto M."/>
            <person name="Satti M."/>
            <person name="Watanabe K."/>
            <person name="Puglisi E."/>
            <person name="Morelli L."/>
            <person name="Huang C.-H."/>
            <person name="Liou J.-S."/>
            <person name="Miyashita M."/>
            <person name="Tamura T."/>
            <person name="Saito S."/>
            <person name="Mori K."/>
            <person name="Huang L."/>
            <person name="Sciavilla P."/>
            <person name="Sandri C."/>
            <person name="Spiezio C."/>
            <person name="Vitali F."/>
            <person name="Cavalieri D."/>
            <person name="Perpetuini G."/>
            <person name="Tofalo R."/>
            <person name="Bonetti A."/>
            <person name="Arita M."/>
            <person name="Mattarelli P."/>
        </authorList>
    </citation>
    <scope>NUCLEOTIDE SEQUENCE [LARGE SCALE GENOMIC DNA]</scope>
    <source>
        <strain evidence="1 2">RST7</strain>
    </source>
</reference>